<accession>A0A2A9D3P5</accession>
<evidence type="ECO:0000256" key="2">
    <source>
        <dbReference type="ARBA" id="ARBA00005947"/>
    </source>
</evidence>
<dbReference type="InterPro" id="IPR023801">
    <property type="entry name" value="His_deacetylse_dom"/>
</dbReference>
<dbReference type="AlphaFoldDB" id="A0A2A9D3P5"/>
<feature type="domain" description="Histone deacetylase" evidence="5">
    <location>
        <begin position="28"/>
        <end position="320"/>
    </location>
</feature>
<dbReference type="EMBL" id="PDJD01000001">
    <property type="protein sequence ID" value="PFG20582.1"/>
    <property type="molecule type" value="Genomic_DNA"/>
</dbReference>
<dbReference type="InterPro" id="IPR003085">
    <property type="entry name" value="AcuC"/>
</dbReference>
<proteinExistence type="inferred from homology"/>
<dbReference type="InterPro" id="IPR000286">
    <property type="entry name" value="HDACs"/>
</dbReference>
<gene>
    <name evidence="6" type="ORF">ATL40_2187</name>
</gene>
<organism evidence="6 7">
    <name type="scientific">Serinibacter salmoneus</name>
    <dbReference type="NCBI Taxonomy" id="556530"/>
    <lineage>
        <taxon>Bacteria</taxon>
        <taxon>Bacillati</taxon>
        <taxon>Actinomycetota</taxon>
        <taxon>Actinomycetes</taxon>
        <taxon>Micrococcales</taxon>
        <taxon>Beutenbergiaceae</taxon>
        <taxon>Serinibacter</taxon>
    </lineage>
</organism>
<dbReference type="Pfam" id="PF00850">
    <property type="entry name" value="Hist_deacetyl"/>
    <property type="match status" value="1"/>
</dbReference>
<evidence type="ECO:0000256" key="1">
    <source>
        <dbReference type="ARBA" id="ARBA00005101"/>
    </source>
</evidence>
<name>A0A2A9D3P5_9MICO</name>
<dbReference type="PRINTS" id="PR01272">
    <property type="entry name" value="ACUCPROTEIN"/>
</dbReference>
<dbReference type="GO" id="GO:0045150">
    <property type="term" value="P:acetoin catabolic process"/>
    <property type="evidence" value="ECO:0007669"/>
    <property type="project" value="UniProtKB-UniPathway"/>
</dbReference>
<evidence type="ECO:0000313" key="7">
    <source>
        <dbReference type="Proteomes" id="UP000224915"/>
    </source>
</evidence>
<dbReference type="PRINTS" id="PR01270">
    <property type="entry name" value="HDASUPER"/>
</dbReference>
<dbReference type="PANTHER" id="PTHR10625">
    <property type="entry name" value="HISTONE DEACETYLASE HDAC1-RELATED"/>
    <property type="match status" value="1"/>
</dbReference>
<dbReference type="InterPro" id="IPR037138">
    <property type="entry name" value="His_deacetylse_dom_sf"/>
</dbReference>
<dbReference type="GO" id="GO:0004407">
    <property type="term" value="F:histone deacetylase activity"/>
    <property type="evidence" value="ECO:0007669"/>
    <property type="project" value="TreeGrafter"/>
</dbReference>
<dbReference type="CDD" id="cd09994">
    <property type="entry name" value="HDAC_AcuC_like"/>
    <property type="match status" value="1"/>
</dbReference>
<dbReference type="Proteomes" id="UP000224915">
    <property type="component" value="Unassembled WGS sequence"/>
</dbReference>
<comment type="similarity">
    <text evidence="2">Belongs to the histone deacetylase family.</text>
</comment>
<comment type="pathway">
    <text evidence="1">Ketone degradation; acetoin degradation.</text>
</comment>
<evidence type="ECO:0000256" key="4">
    <source>
        <dbReference type="ARBA" id="ARBA00022627"/>
    </source>
</evidence>
<dbReference type="GO" id="GO:0040029">
    <property type="term" value="P:epigenetic regulation of gene expression"/>
    <property type="evidence" value="ECO:0007669"/>
    <property type="project" value="TreeGrafter"/>
</dbReference>
<keyword evidence="7" id="KW-1185">Reference proteome</keyword>
<protein>
    <recommendedName>
        <fullName evidence="3">Acetoin utilization protein AcuC</fullName>
    </recommendedName>
</protein>
<dbReference type="UniPathway" id="UPA00040"/>
<dbReference type="PANTHER" id="PTHR10625:SF10">
    <property type="entry name" value="HISTONE DEACETYLASE HDAC1"/>
    <property type="match status" value="1"/>
</dbReference>
<evidence type="ECO:0000256" key="3">
    <source>
        <dbReference type="ARBA" id="ARBA00020218"/>
    </source>
</evidence>
<evidence type="ECO:0000259" key="5">
    <source>
        <dbReference type="Pfam" id="PF00850"/>
    </source>
</evidence>
<dbReference type="RefSeq" id="WP_098469530.1">
    <property type="nucleotide sequence ID" value="NZ_PDJD01000001.1"/>
</dbReference>
<evidence type="ECO:0000313" key="6">
    <source>
        <dbReference type="EMBL" id="PFG20582.1"/>
    </source>
</evidence>
<comment type="caution">
    <text evidence="6">The sequence shown here is derived from an EMBL/GenBank/DDBJ whole genome shotgun (WGS) entry which is preliminary data.</text>
</comment>
<dbReference type="InterPro" id="IPR023696">
    <property type="entry name" value="Ureohydrolase_dom_sf"/>
</dbReference>
<dbReference type="SUPFAM" id="SSF52768">
    <property type="entry name" value="Arginase/deacetylase"/>
    <property type="match status" value="1"/>
</dbReference>
<dbReference type="Gene3D" id="3.40.800.20">
    <property type="entry name" value="Histone deacetylase domain"/>
    <property type="match status" value="1"/>
</dbReference>
<sequence>MHHGVDIPARTAFAWAEDLPRYDFGPGHPMAPIRLSLTRDLVKALAVPGIVEVDPVPVDGELLATVHDPAFVAAVQDAARGDLTPDQAAAFGLGSQDNPVFPEIHEAACRIVGSTLAAAQAVWRGDLPHGLSIAGGMHHAMPGRASGFCVYNDVAVAIRWLQRQGARRVAYVDLDAHHGDGVQAVFWDDPDVLTISVHESPLTLFPGTGYASETGGPGAEGCAVNVALPARTGGDAWLRAVEAIVPPLLAEFAPDVIVSQHGCDAHGSDQLTNLRVSVEHQLAAATMIRDLAAEHAGGRWVATGGGGYTVVEVVPRVWAGLAAISAGVVPDLSRRLPERWRGAVENRLRLPAPEYWGDGVPVTLRPFSAGFDPADEVDRAIMATRNAVFPAHGIDPSY</sequence>
<reference evidence="6 7" key="1">
    <citation type="submission" date="2017-10" db="EMBL/GenBank/DDBJ databases">
        <title>Sequencing the genomes of 1000 actinobacteria strains.</title>
        <authorList>
            <person name="Klenk H.-P."/>
        </authorList>
    </citation>
    <scope>NUCLEOTIDE SEQUENCE [LARGE SCALE GENOMIC DNA]</scope>
    <source>
        <strain evidence="6 7">DSM 21801</strain>
    </source>
</reference>
<keyword evidence="4" id="KW-0006">Acetoin catabolism</keyword>
<dbReference type="OrthoDB" id="9808367at2"/>